<feature type="domain" description="Heterokaryon incompatibility" evidence="1">
    <location>
        <begin position="74"/>
        <end position="212"/>
    </location>
</feature>
<evidence type="ECO:0000313" key="3">
    <source>
        <dbReference type="Proteomes" id="UP001465668"/>
    </source>
</evidence>
<keyword evidence="3" id="KW-1185">Reference proteome</keyword>
<gene>
    <name evidence="2" type="ORF">SCAR479_06173</name>
</gene>
<accession>A0ABR2XTI3</accession>
<sequence>MGWHDASCRRLDLVRFDGWKACLSCGSSMLEPAASLPPIKHKSEIRLLRIHPGHDGAAINCQISTRDLSVLPEFNAISYTWADESGDDSRCKFIYLENKPYKVTRNCEAALRRARRRTANVRIWIDAVCIDQDNDQERGHQVELMPQIYSLAQTVYVYIGEHANDSKRLIRSLEVALHHEKIIPESGLIHESHAWGNIVMRRYFTRVWVLQEVVLARRAVLICGCNAIPWAHFIGHYIQSTKVEQGPSILTLRRNVYSDPDQELLLLDHGRKCHARDPRDKVYALLGLLPNRRIGSIGSDYTLSVEQLYIQLAWHLASTYGWGHVLARAGFRYRSLTALPSWVPDWSFTGNISPTGENNSSSDDIWHPESIHKGNAQSVEVNLIKIRHTIGQWLVLDSLHRAPQRYLCFPMKSQLFELMSADAKSSLLTRSWRLNLVSPTQPTSLFDPAVVLQDSEPENLVYLPIEKAATAFPLSVTEIRACILDPGSGLVAPQDQSSDATLPPLPVTFSLLPLSLRSFLSFARIGKLRSYAEPPSHGEWVPEFELWNSCFNENYRQAKEMVQEEHSRAQLFAAHDAFWRLMGSMNSEQSFPNEWILGL</sequence>
<organism evidence="2 3">
    <name type="scientific">Seiridium cardinale</name>
    <dbReference type="NCBI Taxonomy" id="138064"/>
    <lineage>
        <taxon>Eukaryota</taxon>
        <taxon>Fungi</taxon>
        <taxon>Dikarya</taxon>
        <taxon>Ascomycota</taxon>
        <taxon>Pezizomycotina</taxon>
        <taxon>Sordariomycetes</taxon>
        <taxon>Xylariomycetidae</taxon>
        <taxon>Amphisphaeriales</taxon>
        <taxon>Sporocadaceae</taxon>
        <taxon>Seiridium</taxon>
    </lineage>
</organism>
<dbReference type="InterPro" id="IPR052895">
    <property type="entry name" value="HetReg/Transcr_Mod"/>
</dbReference>
<dbReference type="PANTHER" id="PTHR24148">
    <property type="entry name" value="ANKYRIN REPEAT DOMAIN-CONTAINING PROTEIN 39 HOMOLOG-RELATED"/>
    <property type="match status" value="1"/>
</dbReference>
<comment type="caution">
    <text evidence="2">The sequence shown here is derived from an EMBL/GenBank/DDBJ whole genome shotgun (WGS) entry which is preliminary data.</text>
</comment>
<dbReference type="Proteomes" id="UP001465668">
    <property type="component" value="Unassembled WGS sequence"/>
</dbReference>
<dbReference type="PANTHER" id="PTHR24148:SF73">
    <property type="entry name" value="HET DOMAIN PROTEIN (AFU_ORTHOLOGUE AFUA_8G01020)"/>
    <property type="match status" value="1"/>
</dbReference>
<protein>
    <submittedName>
        <fullName evidence="2">Heterokaryon incompatibility domain-containing protein</fullName>
    </submittedName>
</protein>
<reference evidence="2 3" key="1">
    <citation type="submission" date="2024-02" db="EMBL/GenBank/DDBJ databases">
        <title>First draft genome assembly of two strains of Seiridium cardinale.</title>
        <authorList>
            <person name="Emiliani G."/>
            <person name="Scali E."/>
        </authorList>
    </citation>
    <scope>NUCLEOTIDE SEQUENCE [LARGE SCALE GENOMIC DNA]</scope>
    <source>
        <strain evidence="2 3">BM-138-000479</strain>
    </source>
</reference>
<evidence type="ECO:0000259" key="1">
    <source>
        <dbReference type="Pfam" id="PF06985"/>
    </source>
</evidence>
<name>A0ABR2XTI3_9PEZI</name>
<dbReference type="Pfam" id="PF06985">
    <property type="entry name" value="HET"/>
    <property type="match status" value="1"/>
</dbReference>
<dbReference type="InterPro" id="IPR010730">
    <property type="entry name" value="HET"/>
</dbReference>
<dbReference type="EMBL" id="JARVKM010000023">
    <property type="protein sequence ID" value="KAK9777105.1"/>
    <property type="molecule type" value="Genomic_DNA"/>
</dbReference>
<proteinExistence type="predicted"/>
<evidence type="ECO:0000313" key="2">
    <source>
        <dbReference type="EMBL" id="KAK9777105.1"/>
    </source>
</evidence>